<keyword evidence="4" id="KW-0808">Transferase</keyword>
<name>A0ABV0BCM5_9SPHN</name>
<evidence type="ECO:0000313" key="5">
    <source>
        <dbReference type="Proteomes" id="UP001427805"/>
    </source>
</evidence>
<dbReference type="InterPro" id="IPR029044">
    <property type="entry name" value="Nucleotide-diphossugar_trans"/>
</dbReference>
<reference evidence="4 5" key="1">
    <citation type="submission" date="2024-05" db="EMBL/GenBank/DDBJ databases">
        <title>Sphingomonas sp. HF-S3 16S ribosomal RNA gene Genome sequencing and assembly.</title>
        <authorList>
            <person name="Lee H."/>
        </authorList>
    </citation>
    <scope>NUCLEOTIDE SEQUENCE [LARGE SCALE GENOMIC DNA]</scope>
    <source>
        <strain evidence="4 5">HF-S3</strain>
    </source>
</reference>
<dbReference type="SUPFAM" id="SSF53756">
    <property type="entry name" value="UDP-Glycosyltransferase/glycogen phosphorylase"/>
    <property type="match status" value="1"/>
</dbReference>
<dbReference type="EMBL" id="JBDIZK010000013">
    <property type="protein sequence ID" value="MEN3749284.1"/>
    <property type="molecule type" value="Genomic_DNA"/>
</dbReference>
<dbReference type="SUPFAM" id="SSF53448">
    <property type="entry name" value="Nucleotide-diphospho-sugar transferases"/>
    <property type="match status" value="1"/>
</dbReference>
<dbReference type="PANTHER" id="PTHR12526">
    <property type="entry name" value="GLYCOSYLTRANSFERASE"/>
    <property type="match status" value="1"/>
</dbReference>
<evidence type="ECO:0000259" key="2">
    <source>
        <dbReference type="Pfam" id="PF00535"/>
    </source>
</evidence>
<gene>
    <name evidence="4" type="ORF">TPR58_19075</name>
</gene>
<keyword evidence="4" id="KW-0328">Glycosyltransferase</keyword>
<evidence type="ECO:0000313" key="4">
    <source>
        <dbReference type="EMBL" id="MEN3749284.1"/>
    </source>
</evidence>
<sequence>MMTNLAKTGFENAEEASVSFSVVINTDNRLDYLKRTLGGLRYSRYRNFEVCVVAGPTPDGTREYLETLKGEIKVAHCPERILSMSRNIGIAMAAGDVVCFIDDDAVPEPEWLGDLAEAYRDPDVGAAGGFVYDNSGVNFQARYVTTNRLGYPTDWNVPAPHINFPFALDYPHLLGTNCSFRRSALLEIGGFDEEFEYFLDETDVCCRINDAGYRIAQLSNAFVHHKYAPSHLRDERKIVRNWYPLLKNRIYFGLRNGLNHHSKHEVVEAGLADARGWEHGIECGRQSGDYSAEEVVRFYDEAERAVRDGQARASEPAKMLSEATRVAYRSDFSRYPVILPDEDRSTICFVTQDYPPGQNGGIARNVAQLARSFAAEGHQVHVLTKSRGTGTLDFEDGVWVHRVEMRHFPEPSPSPIAPHAVPSHIWNYGQTMLAEVRAIDAKHKVDIVYCPLWDCEPLAFLLSGEFPLIVALQTTMRFWLESQPLKVADAEWMREFGRPILAMEELILQNAGMMHANSRAIVRDIREQYGLALPEDRLFYSPHGMEDWSQGMEPAPPATGGETRMLFVGRLESRKGIDVLLEAIPQVLQAYPNAILDIVGDDTIPRPDGTTYKGEFLKRKLPMAVASRIRFHGRVEEDELRRFYQKCDIFVAPSRYESFGLVFLEAMVFGKPVIAGDAGGGPEVVTDGESGLLVPPGDSVALGAALERLLADPLLRSRLGANARRHYETRFTDAVMVRDFLAAFVRMGVREERGTAIEAPSGSDQMKRMQLASAGA</sequence>
<protein>
    <submittedName>
        <fullName evidence="4">Glycosyltransferase</fullName>
        <ecNumber evidence="4">2.4.-.-</ecNumber>
    </submittedName>
</protein>
<proteinExistence type="predicted"/>
<dbReference type="InterPro" id="IPR001296">
    <property type="entry name" value="Glyco_trans_1"/>
</dbReference>
<dbReference type="InterPro" id="IPR001173">
    <property type="entry name" value="Glyco_trans_2-like"/>
</dbReference>
<dbReference type="PANTHER" id="PTHR12526:SF638">
    <property type="entry name" value="SPORE COAT PROTEIN SA"/>
    <property type="match status" value="1"/>
</dbReference>
<evidence type="ECO:0000259" key="3">
    <source>
        <dbReference type="Pfam" id="PF13579"/>
    </source>
</evidence>
<evidence type="ECO:0000259" key="1">
    <source>
        <dbReference type="Pfam" id="PF00534"/>
    </source>
</evidence>
<dbReference type="Gene3D" id="3.40.50.2000">
    <property type="entry name" value="Glycogen Phosphorylase B"/>
    <property type="match status" value="2"/>
</dbReference>
<dbReference type="CDD" id="cd03801">
    <property type="entry name" value="GT4_PimA-like"/>
    <property type="match status" value="1"/>
</dbReference>
<accession>A0ABV0BCM5</accession>
<dbReference type="RefSeq" id="WP_346248327.1">
    <property type="nucleotide sequence ID" value="NZ_JBDIZK010000013.1"/>
</dbReference>
<feature type="domain" description="Glycosyltransferase 2-like" evidence="2">
    <location>
        <begin position="21"/>
        <end position="188"/>
    </location>
</feature>
<dbReference type="Proteomes" id="UP001427805">
    <property type="component" value="Unassembled WGS sequence"/>
</dbReference>
<dbReference type="EC" id="2.4.-.-" evidence="4"/>
<dbReference type="GO" id="GO:0016757">
    <property type="term" value="F:glycosyltransferase activity"/>
    <property type="evidence" value="ECO:0007669"/>
    <property type="project" value="UniProtKB-KW"/>
</dbReference>
<dbReference type="Pfam" id="PF00534">
    <property type="entry name" value="Glycos_transf_1"/>
    <property type="match status" value="1"/>
</dbReference>
<feature type="domain" description="Glycosyl transferase family 1" evidence="1">
    <location>
        <begin position="560"/>
        <end position="725"/>
    </location>
</feature>
<dbReference type="InterPro" id="IPR028098">
    <property type="entry name" value="Glyco_trans_4-like_N"/>
</dbReference>
<keyword evidence="5" id="KW-1185">Reference proteome</keyword>
<dbReference type="Pfam" id="PF13579">
    <property type="entry name" value="Glyco_trans_4_4"/>
    <property type="match status" value="1"/>
</dbReference>
<organism evidence="4 5">
    <name type="scientific">Sphingomonas rustica</name>
    <dbReference type="NCBI Taxonomy" id="3103142"/>
    <lineage>
        <taxon>Bacteria</taxon>
        <taxon>Pseudomonadati</taxon>
        <taxon>Pseudomonadota</taxon>
        <taxon>Alphaproteobacteria</taxon>
        <taxon>Sphingomonadales</taxon>
        <taxon>Sphingomonadaceae</taxon>
        <taxon>Sphingomonas</taxon>
    </lineage>
</organism>
<dbReference type="Pfam" id="PF00535">
    <property type="entry name" value="Glycos_transf_2"/>
    <property type="match status" value="1"/>
</dbReference>
<feature type="domain" description="Glycosyltransferase subfamily 4-like N-terminal" evidence="3">
    <location>
        <begin position="360"/>
        <end position="537"/>
    </location>
</feature>
<comment type="caution">
    <text evidence="4">The sequence shown here is derived from an EMBL/GenBank/DDBJ whole genome shotgun (WGS) entry which is preliminary data.</text>
</comment>
<dbReference type="Gene3D" id="3.90.550.10">
    <property type="entry name" value="Spore Coat Polysaccharide Biosynthesis Protein SpsA, Chain A"/>
    <property type="match status" value="1"/>
</dbReference>